<protein>
    <submittedName>
        <fullName evidence="2">Uncharacterized protein LOC105648812 isoform X1</fullName>
    </submittedName>
</protein>
<feature type="transmembrane region" description="Helical" evidence="1">
    <location>
        <begin position="40"/>
        <end position="62"/>
    </location>
</feature>
<keyword evidence="1" id="KW-0472">Membrane</keyword>
<organism evidence="2">
    <name type="scientific">Rhizophora mucronata</name>
    <name type="common">Asiatic mangrove</name>
    <dbReference type="NCBI Taxonomy" id="61149"/>
    <lineage>
        <taxon>Eukaryota</taxon>
        <taxon>Viridiplantae</taxon>
        <taxon>Streptophyta</taxon>
        <taxon>Embryophyta</taxon>
        <taxon>Tracheophyta</taxon>
        <taxon>Spermatophyta</taxon>
        <taxon>Magnoliopsida</taxon>
        <taxon>eudicotyledons</taxon>
        <taxon>Gunneridae</taxon>
        <taxon>Pentapetalae</taxon>
        <taxon>rosids</taxon>
        <taxon>fabids</taxon>
        <taxon>Malpighiales</taxon>
        <taxon>Rhizophoraceae</taxon>
        <taxon>Rhizophora</taxon>
    </lineage>
</organism>
<name>A0A2P2K5S5_RHIMU</name>
<evidence type="ECO:0000256" key="1">
    <source>
        <dbReference type="SAM" id="Phobius"/>
    </source>
</evidence>
<keyword evidence="1" id="KW-1133">Transmembrane helix</keyword>
<accession>A0A2P2K5S5</accession>
<keyword evidence="1" id="KW-0812">Transmembrane</keyword>
<reference evidence="2" key="1">
    <citation type="submission" date="2018-02" db="EMBL/GenBank/DDBJ databases">
        <title>Rhizophora mucronata_Transcriptome.</title>
        <authorList>
            <person name="Meera S.P."/>
            <person name="Sreeshan A."/>
            <person name="Augustine A."/>
        </authorList>
    </citation>
    <scope>NUCLEOTIDE SEQUENCE</scope>
    <source>
        <tissue evidence="2">Leaf</tissue>
    </source>
</reference>
<sequence>MFTSSASTQHPFRKIPLFLHERCVCLPTTRYSILIFNLHVLIHIFVQVLCSSTFLCIMPFYTASQLQIVSNFTGLSDAVKFIHAIFIFWNSSICSFQKNNKQVDIIVCHKIF</sequence>
<dbReference type="AlphaFoldDB" id="A0A2P2K5S5"/>
<feature type="transmembrane region" description="Helical" evidence="1">
    <location>
        <begin position="68"/>
        <end position="89"/>
    </location>
</feature>
<proteinExistence type="predicted"/>
<dbReference type="EMBL" id="GGEC01020611">
    <property type="protein sequence ID" value="MBX01095.1"/>
    <property type="molecule type" value="Transcribed_RNA"/>
</dbReference>
<evidence type="ECO:0000313" key="2">
    <source>
        <dbReference type="EMBL" id="MBX01095.1"/>
    </source>
</evidence>